<dbReference type="Pfam" id="PF00668">
    <property type="entry name" value="Condensation"/>
    <property type="match status" value="1"/>
</dbReference>
<dbReference type="PANTHER" id="PTHR45398:SF1">
    <property type="entry name" value="ENZYME, PUTATIVE (JCVI)-RELATED"/>
    <property type="match status" value="1"/>
</dbReference>
<evidence type="ECO:0000259" key="2">
    <source>
        <dbReference type="Pfam" id="PF00668"/>
    </source>
</evidence>
<dbReference type="CDD" id="cd19543">
    <property type="entry name" value="DCL_NRPS"/>
    <property type="match status" value="1"/>
</dbReference>
<dbReference type="GO" id="GO:0003824">
    <property type="term" value="F:catalytic activity"/>
    <property type="evidence" value="ECO:0007669"/>
    <property type="project" value="InterPro"/>
</dbReference>
<organism evidence="3 4">
    <name type="scientific">Streptomyces diacarni</name>
    <dbReference type="NCBI Taxonomy" id="2800381"/>
    <lineage>
        <taxon>Bacteria</taxon>
        <taxon>Bacillati</taxon>
        <taxon>Actinomycetota</taxon>
        <taxon>Actinomycetes</taxon>
        <taxon>Kitasatosporales</taxon>
        <taxon>Streptomycetaceae</taxon>
        <taxon>Streptomyces</taxon>
    </lineage>
</organism>
<dbReference type="PANTHER" id="PTHR45398">
    <property type="match status" value="1"/>
</dbReference>
<dbReference type="SUPFAM" id="SSF52777">
    <property type="entry name" value="CoA-dependent acyltransferases"/>
    <property type="match status" value="2"/>
</dbReference>
<feature type="non-terminal residue" evidence="3">
    <location>
        <position position="1"/>
    </location>
</feature>
<keyword evidence="4" id="KW-1185">Reference proteome</keyword>
<dbReference type="GO" id="GO:0008610">
    <property type="term" value="P:lipid biosynthetic process"/>
    <property type="evidence" value="ECO:0007669"/>
    <property type="project" value="UniProtKB-ARBA"/>
</dbReference>
<evidence type="ECO:0000256" key="1">
    <source>
        <dbReference type="SAM" id="MobiDB-lite"/>
    </source>
</evidence>
<dbReference type="InterPro" id="IPR001242">
    <property type="entry name" value="Condensation_dom"/>
</dbReference>
<proteinExistence type="predicted"/>
<accession>A0A367E6X2</accession>
<sequence length="603" mass="67873">PYLIDIVSHIHNGRLHMQWTHDNNTHTTHTIQHLAENTLDALRQVAALADRPATLGYTPSDLPLSGLTQEELDTLVEQLRRLPAWRASKEARPLEDCYPQTPIQQGLWFQSQFAQGEGVYHVQMVHGIELDLDVDAFRRSWAEVMRRHPILRTSFWETENQALQLVWADVPVPLEEQDWRSGTPEQQREWVEAYLGKDRAQGFASEDVPQWRLLLARTGDAQYRLVWSAHHTVLDGWSLSLILGDVVRGYEALTGSGQPLTARTRPYRDYVTWLKRQDMGEAEEYWRTTLQGVEQATPLSVERHVAPGSPSPGAGEQGELGTDFSEEDTRRLHELCQAHHLTLNTVLQGCWALLLSRNSGTDDVVFGTVTSGRPLEVEGVERMVGLFINTLPLRVGVPEGSSVLDWLHGLQEQNVQMRQYEYSPLGQVQRWSGLPSGAPLFESLFVFENYPVERDEGAALRFELLRSEERINYALGAVATVPDRIHLDVQYDRGRFADEAVQRLLRQFTGICAQVARDPRARLSEITVLTEEERRQILGQSNAAAPQDVGEDFDLLAFAAEAEHSEDRALLEQLLAEVQGASPDDSPPQTPTSAPTTETGDPS</sequence>
<dbReference type="Gene3D" id="3.30.559.30">
    <property type="entry name" value="Nonribosomal peptide synthetase, condensation domain"/>
    <property type="match status" value="2"/>
</dbReference>
<dbReference type="InterPro" id="IPR023213">
    <property type="entry name" value="CAT-like_dom_sf"/>
</dbReference>
<feature type="region of interest" description="Disordered" evidence="1">
    <location>
        <begin position="575"/>
        <end position="603"/>
    </location>
</feature>
<feature type="domain" description="Condensation" evidence="2">
    <location>
        <begin position="95"/>
        <end position="538"/>
    </location>
</feature>
<reference evidence="3 4" key="1">
    <citation type="submission" date="2018-06" db="EMBL/GenBank/DDBJ databases">
        <title>Streptomyces reniochalinae sp. nov. and Streptomyces diacarnus sp. nov. from marine sponges.</title>
        <authorList>
            <person name="Li L."/>
        </authorList>
    </citation>
    <scope>NUCLEOTIDE SEQUENCE [LARGE SCALE GENOMIC DNA]</scope>
    <source>
        <strain evidence="3 4">LHW51701</strain>
    </source>
</reference>
<dbReference type="AlphaFoldDB" id="A0A367E6X2"/>
<protein>
    <recommendedName>
        <fullName evidence="2">Condensation domain-containing protein</fullName>
    </recommendedName>
</protein>
<dbReference type="EMBL" id="QOIN01000080">
    <property type="protein sequence ID" value="RCG13794.1"/>
    <property type="molecule type" value="Genomic_DNA"/>
</dbReference>
<name>A0A367E6X2_9ACTN</name>
<comment type="caution">
    <text evidence="3">The sequence shown here is derived from an EMBL/GenBank/DDBJ whole genome shotgun (WGS) entry which is preliminary data.</text>
</comment>
<evidence type="ECO:0000313" key="3">
    <source>
        <dbReference type="EMBL" id="RCG13794.1"/>
    </source>
</evidence>
<evidence type="ECO:0000313" key="4">
    <source>
        <dbReference type="Proteomes" id="UP000252914"/>
    </source>
</evidence>
<gene>
    <name evidence="3" type="ORF">DTL70_33145</name>
</gene>
<dbReference type="Gene3D" id="3.30.559.10">
    <property type="entry name" value="Chloramphenicol acetyltransferase-like domain"/>
    <property type="match status" value="1"/>
</dbReference>
<feature type="compositionally biased region" description="Low complexity" evidence="1">
    <location>
        <begin position="591"/>
        <end position="603"/>
    </location>
</feature>
<dbReference type="RefSeq" id="WP_245980324.1">
    <property type="nucleotide sequence ID" value="NZ_QOIN01000080.1"/>
</dbReference>
<dbReference type="Proteomes" id="UP000252914">
    <property type="component" value="Unassembled WGS sequence"/>
</dbReference>